<reference evidence="1 2" key="1">
    <citation type="submission" date="2024-06" db="EMBL/GenBank/DDBJ databases">
        <title>The Natural Products Discovery Center: Release of the First 8490 Sequenced Strains for Exploring Actinobacteria Biosynthetic Diversity.</title>
        <authorList>
            <person name="Kalkreuter E."/>
            <person name="Kautsar S.A."/>
            <person name="Yang D."/>
            <person name="Bader C.D."/>
            <person name="Teijaro C.N."/>
            <person name="Fluegel L."/>
            <person name="Davis C.M."/>
            <person name="Simpson J.R."/>
            <person name="Lauterbach L."/>
            <person name="Steele A.D."/>
            <person name="Gui C."/>
            <person name="Meng S."/>
            <person name="Li G."/>
            <person name="Viehrig K."/>
            <person name="Ye F."/>
            <person name="Su P."/>
            <person name="Kiefer A.F."/>
            <person name="Nichols A."/>
            <person name="Cepeda A.J."/>
            <person name="Yan W."/>
            <person name="Fan B."/>
            <person name="Jiang Y."/>
            <person name="Adhikari A."/>
            <person name="Zheng C.-J."/>
            <person name="Schuster L."/>
            <person name="Cowan T.M."/>
            <person name="Smanski M.J."/>
            <person name="Chevrette M.G."/>
            <person name="De Carvalho L.P.S."/>
            <person name="Shen B."/>
        </authorList>
    </citation>
    <scope>NUCLEOTIDE SEQUENCE [LARGE SCALE GENOMIC DNA]</scope>
    <source>
        <strain evidence="1 2">NPDC033843</strain>
    </source>
</reference>
<dbReference type="RefSeq" id="WP_361704680.1">
    <property type="nucleotide sequence ID" value="NZ_JBEZVE010000012.1"/>
</dbReference>
<evidence type="ECO:0000313" key="2">
    <source>
        <dbReference type="Proteomes" id="UP001550739"/>
    </source>
</evidence>
<dbReference type="Proteomes" id="UP001550739">
    <property type="component" value="Unassembled WGS sequence"/>
</dbReference>
<name>A0ABV2ZLK8_9ACTN</name>
<accession>A0ABV2ZLK8</accession>
<dbReference type="EMBL" id="JBEZVE010000012">
    <property type="protein sequence ID" value="MEU3783448.1"/>
    <property type="molecule type" value="Genomic_DNA"/>
</dbReference>
<evidence type="ECO:0000313" key="1">
    <source>
        <dbReference type="EMBL" id="MEU3783448.1"/>
    </source>
</evidence>
<protein>
    <submittedName>
        <fullName evidence="1">Uncharacterized protein</fullName>
    </submittedName>
</protein>
<keyword evidence="2" id="KW-1185">Reference proteome</keyword>
<organism evidence="1 2">
    <name type="scientific">Streptomyces sp. 900129855</name>
    <dbReference type="NCBI Taxonomy" id="3155129"/>
    <lineage>
        <taxon>Bacteria</taxon>
        <taxon>Bacillati</taxon>
        <taxon>Actinomycetota</taxon>
        <taxon>Actinomycetes</taxon>
        <taxon>Kitasatosporales</taxon>
        <taxon>Streptomycetaceae</taxon>
        <taxon>Streptomyces</taxon>
    </lineage>
</organism>
<gene>
    <name evidence="1" type="ORF">AB0E89_23350</name>
</gene>
<proteinExistence type="predicted"/>
<comment type="caution">
    <text evidence="1">The sequence shown here is derived from an EMBL/GenBank/DDBJ whole genome shotgun (WGS) entry which is preliminary data.</text>
</comment>
<sequence>MNLAKDNANWQRTLSVTPLPVEVRRKAALYVAGRAAGRSRARRREDVRSLLAHLGLLDEELRATR</sequence>